<dbReference type="OrthoDB" id="9764804at2"/>
<dbReference type="Pfam" id="PF14870">
    <property type="entry name" value="PSII_BNR"/>
    <property type="match status" value="1"/>
</dbReference>
<evidence type="ECO:0000256" key="2">
    <source>
        <dbReference type="ARBA" id="ARBA00023276"/>
    </source>
</evidence>
<dbReference type="GO" id="GO:0015979">
    <property type="term" value="P:photosynthesis"/>
    <property type="evidence" value="ECO:0007669"/>
    <property type="project" value="UniProtKB-KW"/>
</dbReference>
<keyword evidence="4" id="KW-0378">Hydrolase</keyword>
<feature type="domain" description="Photosynthesis system II assembly factor Ycf48/Hcf136-like" evidence="3">
    <location>
        <begin position="105"/>
        <end position="191"/>
    </location>
</feature>
<dbReference type="PANTHER" id="PTHR47199">
    <property type="entry name" value="PHOTOSYSTEM II STABILITY/ASSEMBLY FACTOR HCF136, CHLOROPLASTIC"/>
    <property type="match status" value="1"/>
</dbReference>
<accession>A0A501PL22</accession>
<keyword evidence="5" id="KW-1185">Reference proteome</keyword>
<evidence type="ECO:0000256" key="1">
    <source>
        <dbReference type="ARBA" id="ARBA00022531"/>
    </source>
</evidence>
<dbReference type="RefSeq" id="WP_139940459.1">
    <property type="nucleotide sequence ID" value="NZ_JBHSYP010000008.1"/>
</dbReference>
<dbReference type="GO" id="GO:0016787">
    <property type="term" value="F:hydrolase activity"/>
    <property type="evidence" value="ECO:0007669"/>
    <property type="project" value="UniProtKB-KW"/>
</dbReference>
<dbReference type="AlphaFoldDB" id="A0A501PL22"/>
<protein>
    <submittedName>
        <fullName evidence="4">Glycosyl hydrolase</fullName>
    </submittedName>
</protein>
<sequence length="308" mass="33541">MLIFLAVLGGCEAKLDLSGVEKSEQQAVKRSDQFLAAAENDQALVIVGRRGVVLTSFDRGESWQRQQLTGDTVVDLPNLVDITACPDGNFIALDTNRKIWLGGADARTWTSKKIDTPEEVVDLACDATGAYWVVGSFTLILKSQDQGQSWQDMSIGEDALLSRIQFVTPEHAVITGEFGVVYTSEDGGKSWFPTGPVPNEFYSAASYFRTSQQGWVGGLQGIILYTEDGGKSWNRQKTGTSSPIYRIFENGKSLIALGDQGTILSLHENEWRPLTVEGLGFGYLRAAVPLEDGQFLVAGGNGLLRTIH</sequence>
<reference evidence="5" key="1">
    <citation type="submission" date="2019-06" db="EMBL/GenBank/DDBJ databases">
        <title>The complete genome of Emcibacter congregatus ZYLT.</title>
        <authorList>
            <person name="Zhao Z."/>
        </authorList>
    </citation>
    <scope>NUCLEOTIDE SEQUENCE [LARGE SCALE GENOMIC DNA]</scope>
    <source>
        <strain evidence="5">MCCC 1A06723</strain>
    </source>
</reference>
<proteinExistence type="predicted"/>
<dbReference type="Proteomes" id="UP000319148">
    <property type="component" value="Unassembled WGS sequence"/>
</dbReference>
<organism evidence="4 5">
    <name type="scientific">Emcibacter nanhaiensis</name>
    <dbReference type="NCBI Taxonomy" id="1505037"/>
    <lineage>
        <taxon>Bacteria</taxon>
        <taxon>Pseudomonadati</taxon>
        <taxon>Pseudomonadota</taxon>
        <taxon>Alphaproteobacteria</taxon>
        <taxon>Emcibacterales</taxon>
        <taxon>Emcibacteraceae</taxon>
        <taxon>Emcibacter</taxon>
    </lineage>
</organism>
<gene>
    <name evidence="4" type="ORF">FIV46_08580</name>
</gene>
<dbReference type="SUPFAM" id="SSF50939">
    <property type="entry name" value="Sialidases"/>
    <property type="match status" value="1"/>
</dbReference>
<evidence type="ECO:0000313" key="5">
    <source>
        <dbReference type="Proteomes" id="UP000319148"/>
    </source>
</evidence>
<keyword evidence="2" id="KW-0604">Photosystem II</keyword>
<evidence type="ECO:0000313" key="4">
    <source>
        <dbReference type="EMBL" id="TPD60767.1"/>
    </source>
</evidence>
<dbReference type="Gene3D" id="2.130.10.10">
    <property type="entry name" value="YVTN repeat-like/Quinoprotein amine dehydrogenase"/>
    <property type="match status" value="2"/>
</dbReference>
<keyword evidence="1" id="KW-0602">Photosynthesis</keyword>
<dbReference type="InterPro" id="IPR015943">
    <property type="entry name" value="WD40/YVTN_repeat-like_dom_sf"/>
</dbReference>
<dbReference type="PANTHER" id="PTHR47199:SF2">
    <property type="entry name" value="PHOTOSYSTEM II STABILITY_ASSEMBLY FACTOR HCF136, CHLOROPLASTIC"/>
    <property type="match status" value="1"/>
</dbReference>
<dbReference type="GO" id="GO:0009523">
    <property type="term" value="C:photosystem II"/>
    <property type="evidence" value="ECO:0007669"/>
    <property type="project" value="UniProtKB-KW"/>
</dbReference>
<evidence type="ECO:0000259" key="3">
    <source>
        <dbReference type="Pfam" id="PF14870"/>
    </source>
</evidence>
<dbReference type="EMBL" id="VFIY01000006">
    <property type="protein sequence ID" value="TPD60767.1"/>
    <property type="molecule type" value="Genomic_DNA"/>
</dbReference>
<name>A0A501PL22_9PROT</name>
<comment type="caution">
    <text evidence="4">The sequence shown here is derived from an EMBL/GenBank/DDBJ whole genome shotgun (WGS) entry which is preliminary data.</text>
</comment>
<dbReference type="InterPro" id="IPR028203">
    <property type="entry name" value="PSII_CF48-like_dom"/>
</dbReference>
<dbReference type="InterPro" id="IPR036278">
    <property type="entry name" value="Sialidase_sf"/>
</dbReference>